<dbReference type="PANTHER" id="PTHR21261">
    <property type="entry name" value="BEAT PROTEIN"/>
    <property type="match status" value="1"/>
</dbReference>
<dbReference type="PROSITE" id="PS50835">
    <property type="entry name" value="IG_LIKE"/>
    <property type="match status" value="1"/>
</dbReference>
<protein>
    <submittedName>
        <fullName evidence="2">Beat protein</fullName>
    </submittedName>
</protein>
<dbReference type="STRING" id="104452.A0A0L7LUU2"/>
<proteinExistence type="predicted"/>
<dbReference type="Proteomes" id="UP000037510">
    <property type="component" value="Unassembled WGS sequence"/>
</dbReference>
<dbReference type="InterPro" id="IPR007110">
    <property type="entry name" value="Ig-like_dom"/>
</dbReference>
<gene>
    <name evidence="2" type="ORF">OBRU01_00780</name>
</gene>
<feature type="domain" description="Ig-like" evidence="1">
    <location>
        <begin position="8"/>
        <end position="83"/>
    </location>
</feature>
<accession>A0A0L7LUU2</accession>
<organism evidence="2 3">
    <name type="scientific">Operophtera brumata</name>
    <name type="common">Winter moth</name>
    <name type="synonym">Phalaena brumata</name>
    <dbReference type="NCBI Taxonomy" id="104452"/>
    <lineage>
        <taxon>Eukaryota</taxon>
        <taxon>Metazoa</taxon>
        <taxon>Ecdysozoa</taxon>
        <taxon>Arthropoda</taxon>
        <taxon>Hexapoda</taxon>
        <taxon>Insecta</taxon>
        <taxon>Pterygota</taxon>
        <taxon>Neoptera</taxon>
        <taxon>Endopterygota</taxon>
        <taxon>Lepidoptera</taxon>
        <taxon>Glossata</taxon>
        <taxon>Ditrysia</taxon>
        <taxon>Geometroidea</taxon>
        <taxon>Geometridae</taxon>
        <taxon>Larentiinae</taxon>
        <taxon>Operophtera</taxon>
    </lineage>
</organism>
<dbReference type="PANTHER" id="PTHR21261:SF15">
    <property type="entry name" value="BEATEN PATH IIIA, ISOFORM D-RELATED"/>
    <property type="match status" value="1"/>
</dbReference>
<evidence type="ECO:0000313" key="2">
    <source>
        <dbReference type="EMBL" id="KOB79248.1"/>
    </source>
</evidence>
<sequence length="85" mass="9844">MEGEVLYSVKWYKDELEFFRYVPKNYPQMIAFRRPGVYVDLTRSSSTAVALEKLTRESEGIYSCEVSGESPSFNTTKSHKKISIH</sequence>
<reference evidence="2 3" key="1">
    <citation type="journal article" date="2015" name="Genome Biol. Evol.">
        <title>The genome of winter moth (Operophtera brumata) provides a genomic perspective on sexual dimorphism and phenology.</title>
        <authorList>
            <person name="Derks M.F."/>
            <person name="Smit S."/>
            <person name="Salis L."/>
            <person name="Schijlen E."/>
            <person name="Bossers A."/>
            <person name="Mateman C."/>
            <person name="Pijl A.S."/>
            <person name="de Ridder D."/>
            <person name="Groenen M.A."/>
            <person name="Visser M.E."/>
            <person name="Megens H.J."/>
        </authorList>
    </citation>
    <scope>NUCLEOTIDE SEQUENCE [LARGE SCALE GENOMIC DNA]</scope>
    <source>
        <strain evidence="2">WM2013NL</strain>
        <tissue evidence="2">Head and thorax</tissue>
    </source>
</reference>
<feature type="non-terminal residue" evidence="2">
    <location>
        <position position="85"/>
    </location>
</feature>
<keyword evidence="3" id="KW-1185">Reference proteome</keyword>
<evidence type="ECO:0000313" key="3">
    <source>
        <dbReference type="Proteomes" id="UP000037510"/>
    </source>
</evidence>
<name>A0A0L7LUU2_OPEBR</name>
<dbReference type="AlphaFoldDB" id="A0A0L7LUU2"/>
<evidence type="ECO:0000259" key="1">
    <source>
        <dbReference type="PROSITE" id="PS50835"/>
    </source>
</evidence>
<comment type="caution">
    <text evidence="2">The sequence shown here is derived from an EMBL/GenBank/DDBJ whole genome shotgun (WGS) entry which is preliminary data.</text>
</comment>
<dbReference type="EMBL" id="JTDY01000039">
    <property type="protein sequence ID" value="KOB79248.1"/>
    <property type="molecule type" value="Genomic_DNA"/>
</dbReference>